<reference evidence="1" key="1">
    <citation type="submission" date="2023-05" db="EMBL/GenBank/DDBJ databases">
        <authorList>
            <person name="Stuckert A."/>
        </authorList>
    </citation>
    <scope>NUCLEOTIDE SEQUENCE</scope>
</reference>
<keyword evidence="2" id="KW-1185">Reference proteome</keyword>
<name>A0ABN9E4U1_9NEOB</name>
<gene>
    <name evidence="1" type="ORF">SPARVUS_LOCUS8963254</name>
</gene>
<protein>
    <submittedName>
        <fullName evidence="1">Uncharacterized protein</fullName>
    </submittedName>
</protein>
<dbReference type="EMBL" id="CATNWA010015024">
    <property type="protein sequence ID" value="CAI9578672.1"/>
    <property type="molecule type" value="Genomic_DNA"/>
</dbReference>
<evidence type="ECO:0000313" key="2">
    <source>
        <dbReference type="Proteomes" id="UP001162483"/>
    </source>
</evidence>
<evidence type="ECO:0000313" key="1">
    <source>
        <dbReference type="EMBL" id="CAI9578672.1"/>
    </source>
</evidence>
<accession>A0ABN9E4U1</accession>
<proteinExistence type="predicted"/>
<comment type="caution">
    <text evidence="1">The sequence shown here is derived from an EMBL/GenBank/DDBJ whole genome shotgun (WGS) entry which is preliminary data.</text>
</comment>
<dbReference type="Proteomes" id="UP001162483">
    <property type="component" value="Unassembled WGS sequence"/>
</dbReference>
<sequence>MSLESWVGAVLRPDSTAKVPLSPREPDVFPSTLCGGCAEVRPHRQRPVEFL</sequence>
<organism evidence="1 2">
    <name type="scientific">Staurois parvus</name>
    <dbReference type="NCBI Taxonomy" id="386267"/>
    <lineage>
        <taxon>Eukaryota</taxon>
        <taxon>Metazoa</taxon>
        <taxon>Chordata</taxon>
        <taxon>Craniata</taxon>
        <taxon>Vertebrata</taxon>
        <taxon>Euteleostomi</taxon>
        <taxon>Amphibia</taxon>
        <taxon>Batrachia</taxon>
        <taxon>Anura</taxon>
        <taxon>Neobatrachia</taxon>
        <taxon>Ranoidea</taxon>
        <taxon>Ranidae</taxon>
        <taxon>Staurois</taxon>
    </lineage>
</organism>